<proteinExistence type="predicted"/>
<dbReference type="EMBL" id="AAUW01000023">
    <property type="protein sequence ID" value="EAV41139.1"/>
    <property type="molecule type" value="Genomic_DNA"/>
</dbReference>
<dbReference type="AlphaFoldDB" id="A0P1I8"/>
<evidence type="ECO:0000313" key="5">
    <source>
        <dbReference type="EMBL" id="EAV41139.1"/>
    </source>
</evidence>
<gene>
    <name evidence="5" type="ORF">SIAM614_01981</name>
</gene>
<dbReference type="eggNOG" id="COG0778">
    <property type="taxonomic scope" value="Bacteria"/>
</dbReference>
<protein>
    <submittedName>
        <fullName evidence="5">Nitroreductase family protein</fullName>
    </submittedName>
</protein>
<feature type="domain" description="Nitroreductase" evidence="4">
    <location>
        <begin position="59"/>
        <end position="228"/>
    </location>
</feature>
<evidence type="ECO:0000256" key="1">
    <source>
        <dbReference type="ARBA" id="ARBA00022630"/>
    </source>
</evidence>
<dbReference type="InterPro" id="IPR050627">
    <property type="entry name" value="Nitroreductase/BluB"/>
</dbReference>
<evidence type="ECO:0000256" key="2">
    <source>
        <dbReference type="ARBA" id="ARBA00022643"/>
    </source>
</evidence>
<keyword evidence="3" id="KW-0560">Oxidoreductase</keyword>
<dbReference type="SUPFAM" id="SSF55469">
    <property type="entry name" value="FMN-dependent nitroreductase-like"/>
    <property type="match status" value="1"/>
</dbReference>
<evidence type="ECO:0000259" key="4">
    <source>
        <dbReference type="Pfam" id="PF00881"/>
    </source>
</evidence>
<keyword evidence="1" id="KW-0285">Flavoprotein</keyword>
<evidence type="ECO:0000313" key="6">
    <source>
        <dbReference type="Proteomes" id="UP000004848"/>
    </source>
</evidence>
<evidence type="ECO:0000256" key="3">
    <source>
        <dbReference type="ARBA" id="ARBA00023002"/>
    </source>
</evidence>
<dbReference type="Pfam" id="PF00881">
    <property type="entry name" value="Nitroreductase"/>
    <property type="match status" value="1"/>
</dbReference>
<name>A0P1I8_ROSAI</name>
<organism evidence="5 6">
    <name type="scientific">Roseibium aggregatum (strain ATCC 25650 / DSM 13394 / JCM 20685 / NBRC 16684 / NCIMB 2208 / IAM 12614 / B1)</name>
    <name type="common">Stappia aggregata</name>
    <dbReference type="NCBI Taxonomy" id="384765"/>
    <lineage>
        <taxon>Bacteria</taxon>
        <taxon>Pseudomonadati</taxon>
        <taxon>Pseudomonadota</taxon>
        <taxon>Alphaproteobacteria</taxon>
        <taxon>Hyphomicrobiales</taxon>
        <taxon>Stappiaceae</taxon>
        <taxon>Roseibium</taxon>
    </lineage>
</organism>
<dbReference type="InterPro" id="IPR000415">
    <property type="entry name" value="Nitroreductase-like"/>
</dbReference>
<dbReference type="GO" id="GO:0016491">
    <property type="term" value="F:oxidoreductase activity"/>
    <property type="evidence" value="ECO:0007669"/>
    <property type="project" value="UniProtKB-KW"/>
</dbReference>
<sequence length="256" mass="28460">MGGDCAARLPECPPAGNANGCENMISKSALDYQPLPLPDRRLFDDTEMLVRAQDFYDDVRTRHTVRDFSDRPVDRSVIELCIRAAGTAPSGANHQPWHFVAISNADLKHRIRLAAEEEERKFYDGGAGDEWIKALEPIGTNADKPHLDIAPWLIVIFAQRWGTFEDGTRYKHYYVPESVGIATGLLINAFHHAGLSALTHTPNPMKFLNGILKRPEAEKPVMILAVGHPAEDATVPAVAKIKKPLEEIMSVFEDQE</sequence>
<comment type="caution">
    <text evidence="5">The sequence shown here is derived from an EMBL/GenBank/DDBJ whole genome shotgun (WGS) entry which is preliminary data.</text>
</comment>
<dbReference type="PANTHER" id="PTHR23026:SF90">
    <property type="entry name" value="IODOTYROSINE DEIODINASE 1"/>
    <property type="match status" value="1"/>
</dbReference>
<keyword evidence="2" id="KW-0288">FMN</keyword>
<reference evidence="5 6" key="1">
    <citation type="submission" date="2006-05" db="EMBL/GenBank/DDBJ databases">
        <authorList>
            <person name="King G."/>
            <person name="Ferriera S."/>
            <person name="Johnson J."/>
            <person name="Kravitz S."/>
            <person name="Beeson K."/>
            <person name="Sutton G."/>
            <person name="Rogers Y.-H."/>
            <person name="Friedman R."/>
            <person name="Frazier M."/>
            <person name="Venter J.C."/>
        </authorList>
    </citation>
    <scope>NUCLEOTIDE SEQUENCE [LARGE SCALE GENOMIC DNA]</scope>
    <source>
        <strain evidence="6">ATCC 25650 / DSM 13394 / JCM 20685 / NBRC 16684 / NCIMB 2208 / IAM 12614 / B1</strain>
    </source>
</reference>
<dbReference type="Gene3D" id="3.40.109.10">
    <property type="entry name" value="NADH Oxidase"/>
    <property type="match status" value="1"/>
</dbReference>
<dbReference type="CDD" id="cd02144">
    <property type="entry name" value="iodotyrosine_dehalogenase"/>
    <property type="match status" value="1"/>
</dbReference>
<accession>A0P1I8</accession>
<dbReference type="Proteomes" id="UP000004848">
    <property type="component" value="Unassembled WGS sequence"/>
</dbReference>
<dbReference type="InterPro" id="IPR029479">
    <property type="entry name" value="Nitroreductase"/>
</dbReference>
<dbReference type="PANTHER" id="PTHR23026">
    <property type="entry name" value="NADPH NITROREDUCTASE"/>
    <property type="match status" value="1"/>
</dbReference>